<dbReference type="SUPFAM" id="SSF51735">
    <property type="entry name" value="NAD(P)-binding Rossmann-fold domains"/>
    <property type="match status" value="1"/>
</dbReference>
<dbReference type="InterPro" id="IPR057326">
    <property type="entry name" value="KR_dom"/>
</dbReference>
<dbReference type="NCBIfam" id="NF006565">
    <property type="entry name" value="PRK09072.1"/>
    <property type="match status" value="1"/>
</dbReference>
<dbReference type="PANTHER" id="PTHR44196">
    <property type="entry name" value="DEHYDROGENASE/REDUCTASE SDR FAMILY MEMBER 7B"/>
    <property type="match status" value="1"/>
</dbReference>
<dbReference type="PANTHER" id="PTHR44196:SF1">
    <property type="entry name" value="DEHYDROGENASE_REDUCTASE SDR FAMILY MEMBER 7B"/>
    <property type="match status" value="1"/>
</dbReference>
<protein>
    <submittedName>
        <fullName evidence="5">SDR family oxidoreductase</fullName>
    </submittedName>
</protein>
<accession>A0ABV7VH08</accession>
<dbReference type="InterPro" id="IPR002347">
    <property type="entry name" value="SDR_fam"/>
</dbReference>
<dbReference type="PRINTS" id="PR00080">
    <property type="entry name" value="SDRFAMILY"/>
</dbReference>
<name>A0ABV7VH08_9PROT</name>
<comment type="similarity">
    <text evidence="1 3">Belongs to the short-chain dehydrogenases/reductases (SDR) family.</text>
</comment>
<dbReference type="EMBL" id="JBHRYJ010000002">
    <property type="protein sequence ID" value="MFC3676237.1"/>
    <property type="molecule type" value="Genomic_DNA"/>
</dbReference>
<dbReference type="PRINTS" id="PR00081">
    <property type="entry name" value="GDHRDH"/>
</dbReference>
<dbReference type="SMART" id="SM00822">
    <property type="entry name" value="PKS_KR"/>
    <property type="match status" value="1"/>
</dbReference>
<sequence>MRLDGARVLVTGAGSGIGRALAIALAARGARLVLNGRREAALAATQALLPIPANAVIVAADITTAAGRDALFQACTTPGGLDLLVNNAGVVISGRFADLTDADMSRLFATNVIAPMALTRQLLPLLQLSSQARIVNIGSVFGDIGHPLFAGYCASKFALRGLSDALRRELAAVGIGVTYAAPRATRTAAADGFADLMQPFDMAMDMPETIAAQIVAAVAQDRDRIYARGAERLFVLMQRLLPQLVDRALIGKYRRFAAR</sequence>
<evidence type="ECO:0000313" key="6">
    <source>
        <dbReference type="Proteomes" id="UP001595711"/>
    </source>
</evidence>
<feature type="domain" description="Ketoreductase" evidence="4">
    <location>
        <begin position="6"/>
        <end position="196"/>
    </location>
</feature>
<organism evidence="5 6">
    <name type="scientific">Ferrovibrio xuzhouensis</name>
    <dbReference type="NCBI Taxonomy" id="1576914"/>
    <lineage>
        <taxon>Bacteria</taxon>
        <taxon>Pseudomonadati</taxon>
        <taxon>Pseudomonadota</taxon>
        <taxon>Alphaproteobacteria</taxon>
        <taxon>Rhodospirillales</taxon>
        <taxon>Rhodospirillaceae</taxon>
        <taxon>Ferrovibrio</taxon>
    </lineage>
</organism>
<dbReference type="Gene3D" id="3.40.50.720">
    <property type="entry name" value="NAD(P)-binding Rossmann-like Domain"/>
    <property type="match status" value="1"/>
</dbReference>
<gene>
    <name evidence="5" type="ORF">ACFOOQ_11830</name>
</gene>
<proteinExistence type="inferred from homology"/>
<dbReference type="InterPro" id="IPR020904">
    <property type="entry name" value="Sc_DH/Rdtase_CS"/>
</dbReference>
<dbReference type="PROSITE" id="PS00061">
    <property type="entry name" value="ADH_SHORT"/>
    <property type="match status" value="1"/>
</dbReference>
<keyword evidence="6" id="KW-1185">Reference proteome</keyword>
<dbReference type="RefSeq" id="WP_379726470.1">
    <property type="nucleotide sequence ID" value="NZ_JBHRYJ010000002.1"/>
</dbReference>
<reference evidence="6" key="1">
    <citation type="journal article" date="2019" name="Int. J. Syst. Evol. Microbiol.">
        <title>The Global Catalogue of Microorganisms (GCM) 10K type strain sequencing project: providing services to taxonomists for standard genome sequencing and annotation.</title>
        <authorList>
            <consortium name="The Broad Institute Genomics Platform"/>
            <consortium name="The Broad Institute Genome Sequencing Center for Infectious Disease"/>
            <person name="Wu L."/>
            <person name="Ma J."/>
        </authorList>
    </citation>
    <scope>NUCLEOTIDE SEQUENCE [LARGE SCALE GENOMIC DNA]</scope>
    <source>
        <strain evidence="6">KCTC 42182</strain>
    </source>
</reference>
<evidence type="ECO:0000256" key="3">
    <source>
        <dbReference type="RuleBase" id="RU000363"/>
    </source>
</evidence>
<evidence type="ECO:0000256" key="2">
    <source>
        <dbReference type="ARBA" id="ARBA00023002"/>
    </source>
</evidence>
<dbReference type="InterPro" id="IPR036291">
    <property type="entry name" value="NAD(P)-bd_dom_sf"/>
</dbReference>
<evidence type="ECO:0000259" key="4">
    <source>
        <dbReference type="SMART" id="SM00822"/>
    </source>
</evidence>
<comment type="caution">
    <text evidence="5">The sequence shown here is derived from an EMBL/GenBank/DDBJ whole genome shotgun (WGS) entry which is preliminary data.</text>
</comment>
<dbReference type="Pfam" id="PF00106">
    <property type="entry name" value="adh_short"/>
    <property type="match status" value="1"/>
</dbReference>
<dbReference type="CDD" id="cd05233">
    <property type="entry name" value="SDR_c"/>
    <property type="match status" value="1"/>
</dbReference>
<dbReference type="Proteomes" id="UP001595711">
    <property type="component" value="Unassembled WGS sequence"/>
</dbReference>
<evidence type="ECO:0000313" key="5">
    <source>
        <dbReference type="EMBL" id="MFC3676237.1"/>
    </source>
</evidence>
<keyword evidence="2" id="KW-0560">Oxidoreductase</keyword>
<evidence type="ECO:0000256" key="1">
    <source>
        <dbReference type="ARBA" id="ARBA00006484"/>
    </source>
</evidence>